<dbReference type="PANTHER" id="PTHR30204:SF82">
    <property type="entry name" value="TRANSCRIPTIONAL REGULATOR, MERR FAMILY"/>
    <property type="match status" value="1"/>
</dbReference>
<feature type="region of interest" description="Disordered" evidence="3">
    <location>
        <begin position="10"/>
        <end position="34"/>
    </location>
</feature>
<evidence type="ECO:0000256" key="3">
    <source>
        <dbReference type="SAM" id="MobiDB-lite"/>
    </source>
</evidence>
<organism evidence="5 6">
    <name type="scientific">Bifidobacterium simiarum</name>
    <dbReference type="NCBI Taxonomy" id="2045441"/>
    <lineage>
        <taxon>Bacteria</taxon>
        <taxon>Bacillati</taxon>
        <taxon>Actinomycetota</taxon>
        <taxon>Actinomycetes</taxon>
        <taxon>Bifidobacteriales</taxon>
        <taxon>Bifidobacteriaceae</taxon>
        <taxon>Bifidobacterium</taxon>
    </lineage>
</organism>
<sequence>MTVAAAATAELLRSEESTAEAESAVTSESPDDRDDRTYTIREVATMFHMQTSALRYYEDAGILTDVGRDAKGQRVYRQCHINRMRTICCFKHAGMSIDELRRFFDYEDDEPGHIDEIMALLGERRDALEEQRKALDEAYAHILRKLHYYGDIQKAVRNGTALPDWRDYRCETPALHD</sequence>
<dbReference type="EMBL" id="PEBK01000013">
    <property type="protein sequence ID" value="PJM74464.1"/>
    <property type="molecule type" value="Genomic_DNA"/>
</dbReference>
<accession>A0A2M9HCD0</accession>
<dbReference type="AlphaFoldDB" id="A0A2M9HCD0"/>
<keyword evidence="6" id="KW-1185">Reference proteome</keyword>
<evidence type="ECO:0000259" key="4">
    <source>
        <dbReference type="PROSITE" id="PS50937"/>
    </source>
</evidence>
<comment type="caution">
    <text evidence="5">The sequence shown here is derived from an EMBL/GenBank/DDBJ whole genome shotgun (WGS) entry which is preliminary data.</text>
</comment>
<dbReference type="InterPro" id="IPR000551">
    <property type="entry name" value="MerR-type_HTH_dom"/>
</dbReference>
<reference evidence="5 6" key="1">
    <citation type="submission" date="2017-10" db="EMBL/GenBank/DDBJ databases">
        <title>Draft genome sequences of strains TRE 1, TRE 9, TRE H and TRI 7, isolated from tamarins, belonging to four potential novel Bifidobacterium species.</title>
        <authorList>
            <person name="Mattarelli P."/>
            <person name="Modesto M."/>
            <person name="Puglisi E."/>
            <person name="Morelli L."/>
            <person name="Spezio C."/>
            <person name="Bonetti A."/>
            <person name="Sandri C."/>
        </authorList>
    </citation>
    <scope>NUCLEOTIDE SEQUENCE [LARGE SCALE GENOMIC DNA]</scope>
    <source>
        <strain evidence="6">TRI7</strain>
    </source>
</reference>
<dbReference type="Proteomes" id="UP000231451">
    <property type="component" value="Unassembled WGS sequence"/>
</dbReference>
<name>A0A2M9HCD0_9BIFI</name>
<dbReference type="GO" id="GO:0003700">
    <property type="term" value="F:DNA-binding transcription factor activity"/>
    <property type="evidence" value="ECO:0007669"/>
    <property type="project" value="InterPro"/>
</dbReference>
<dbReference type="SMART" id="SM00422">
    <property type="entry name" value="HTH_MERR"/>
    <property type="match status" value="1"/>
</dbReference>
<dbReference type="InterPro" id="IPR047057">
    <property type="entry name" value="MerR_fam"/>
</dbReference>
<keyword evidence="1" id="KW-0238">DNA-binding</keyword>
<dbReference type="GO" id="GO:0003677">
    <property type="term" value="F:DNA binding"/>
    <property type="evidence" value="ECO:0007669"/>
    <property type="project" value="UniProtKB-KW"/>
</dbReference>
<protein>
    <submittedName>
        <fullName evidence="5">MerR family transcriptional regulator</fullName>
    </submittedName>
</protein>
<evidence type="ECO:0000256" key="2">
    <source>
        <dbReference type="SAM" id="Coils"/>
    </source>
</evidence>
<dbReference type="CDD" id="cd01109">
    <property type="entry name" value="HTH_YyaN"/>
    <property type="match status" value="1"/>
</dbReference>
<dbReference type="OrthoDB" id="9802039at2"/>
<evidence type="ECO:0000313" key="5">
    <source>
        <dbReference type="EMBL" id="PJM74464.1"/>
    </source>
</evidence>
<evidence type="ECO:0000256" key="1">
    <source>
        <dbReference type="ARBA" id="ARBA00023125"/>
    </source>
</evidence>
<gene>
    <name evidence="5" type="ORF">CSQ87_10160</name>
</gene>
<proteinExistence type="predicted"/>
<dbReference type="InterPro" id="IPR009061">
    <property type="entry name" value="DNA-bd_dom_put_sf"/>
</dbReference>
<feature type="domain" description="HTH merR-type" evidence="4">
    <location>
        <begin position="37"/>
        <end position="106"/>
    </location>
</feature>
<dbReference type="PROSITE" id="PS50937">
    <property type="entry name" value="HTH_MERR_2"/>
    <property type="match status" value="1"/>
</dbReference>
<dbReference type="Pfam" id="PF13411">
    <property type="entry name" value="MerR_1"/>
    <property type="match status" value="1"/>
</dbReference>
<evidence type="ECO:0000313" key="6">
    <source>
        <dbReference type="Proteomes" id="UP000231451"/>
    </source>
</evidence>
<dbReference type="PANTHER" id="PTHR30204">
    <property type="entry name" value="REDOX-CYCLING DRUG-SENSING TRANSCRIPTIONAL ACTIVATOR SOXR"/>
    <property type="match status" value="1"/>
</dbReference>
<feature type="coiled-coil region" evidence="2">
    <location>
        <begin position="118"/>
        <end position="145"/>
    </location>
</feature>
<dbReference type="Gene3D" id="1.10.1660.10">
    <property type="match status" value="1"/>
</dbReference>
<keyword evidence="2" id="KW-0175">Coiled coil</keyword>
<dbReference type="SUPFAM" id="SSF46955">
    <property type="entry name" value="Putative DNA-binding domain"/>
    <property type="match status" value="1"/>
</dbReference>